<dbReference type="Proteomes" id="UP000701341">
    <property type="component" value="Unassembled WGS sequence"/>
</dbReference>
<evidence type="ECO:0000313" key="3">
    <source>
        <dbReference type="EMBL" id="KAF7516725.1"/>
    </source>
</evidence>
<keyword evidence="2" id="KW-0812">Transmembrane</keyword>
<dbReference type="OrthoDB" id="4369808at2759"/>
<keyword evidence="2" id="KW-0472">Membrane</keyword>
<feature type="compositionally biased region" description="Polar residues" evidence="1">
    <location>
        <begin position="195"/>
        <end position="216"/>
    </location>
</feature>
<evidence type="ECO:0000256" key="2">
    <source>
        <dbReference type="SAM" id="Phobius"/>
    </source>
</evidence>
<feature type="compositionally biased region" description="Low complexity" evidence="1">
    <location>
        <begin position="170"/>
        <end position="194"/>
    </location>
</feature>
<keyword evidence="2" id="KW-1133">Transmembrane helix</keyword>
<feature type="region of interest" description="Disordered" evidence="1">
    <location>
        <begin position="170"/>
        <end position="216"/>
    </location>
</feature>
<evidence type="ECO:0000313" key="4">
    <source>
        <dbReference type="Proteomes" id="UP000701341"/>
    </source>
</evidence>
<gene>
    <name evidence="3" type="ORF">PCG10_001992</name>
</gene>
<protein>
    <submittedName>
        <fullName evidence="3">Uncharacterized protein</fullName>
    </submittedName>
</protein>
<dbReference type="EMBL" id="JAAOZQ010000131">
    <property type="protein sequence ID" value="KAF7516725.1"/>
    <property type="molecule type" value="Genomic_DNA"/>
</dbReference>
<sequence length="417" mass="44370">MSGVFSAIDTPSIPLNNFIRAWSTDSPSKPLNLVTLTSIQTETVYPTWVYTISVPGPDSSTTTTVLDTSTLNPTTVAVALTTTELSTTKQNTIISTVSSTATIISESLTSTLIPTTSVLSSSMGGFPISATSESSDYPSSMWIPPVPLTSSRISLSSSSLPILPGTAISPVSSSSFRTSSSSTTPSNTPSISPSIGTATSANSSETAQAENSSPSKVGTIVGSIIGGSAITIFALLACALYMRRRRRKTATERLGIRQELLRGDSTSSSISHHHRYHSYPSIPANIGPRPPILPFIPLQQQQPSNPDLSLDSMYLRGETAQDPFVDPPSAVIEISAPSRSVSIYSTSSRDTRLGGQGYWDCEREGSGSLAVPHRYLDTPVMRDSMRSDPFDLDLEPPPNAHHRSSMPPIPSTWGVKF</sequence>
<dbReference type="AlphaFoldDB" id="A0A9P5GD43"/>
<evidence type="ECO:0000256" key="1">
    <source>
        <dbReference type="SAM" id="MobiDB-lite"/>
    </source>
</evidence>
<reference evidence="3" key="1">
    <citation type="submission" date="2020-02" db="EMBL/GenBank/DDBJ databases">
        <authorList>
            <person name="Lichtner F.J."/>
        </authorList>
    </citation>
    <scope>NUCLEOTIDE SEQUENCE</scope>
    <source>
        <strain evidence="3">G10</strain>
    </source>
</reference>
<proteinExistence type="predicted"/>
<organism evidence="3 4">
    <name type="scientific">Penicillium crustosum</name>
    <name type="common">Blue mold fungus</name>
    <dbReference type="NCBI Taxonomy" id="36656"/>
    <lineage>
        <taxon>Eukaryota</taxon>
        <taxon>Fungi</taxon>
        <taxon>Dikarya</taxon>
        <taxon>Ascomycota</taxon>
        <taxon>Pezizomycotina</taxon>
        <taxon>Eurotiomycetes</taxon>
        <taxon>Eurotiomycetidae</taxon>
        <taxon>Eurotiales</taxon>
        <taxon>Aspergillaceae</taxon>
        <taxon>Penicillium</taxon>
    </lineage>
</organism>
<accession>A0A9P5GD43</accession>
<keyword evidence="4" id="KW-1185">Reference proteome</keyword>
<feature type="region of interest" description="Disordered" evidence="1">
    <location>
        <begin position="386"/>
        <end position="417"/>
    </location>
</feature>
<feature type="transmembrane region" description="Helical" evidence="2">
    <location>
        <begin position="220"/>
        <end position="242"/>
    </location>
</feature>
<name>A0A9P5GD43_PENCR</name>
<comment type="caution">
    <text evidence="3">The sequence shown here is derived from an EMBL/GenBank/DDBJ whole genome shotgun (WGS) entry which is preliminary data.</text>
</comment>